<keyword evidence="3" id="KW-1185">Reference proteome</keyword>
<keyword evidence="1" id="KW-1133">Transmembrane helix</keyword>
<accession>A0A517MI79</accession>
<dbReference type="AlphaFoldDB" id="A0A517MI79"/>
<evidence type="ECO:0008006" key="4">
    <source>
        <dbReference type="Google" id="ProtNLM"/>
    </source>
</evidence>
<dbReference type="Proteomes" id="UP000320672">
    <property type="component" value="Chromosome"/>
</dbReference>
<reference evidence="2 3" key="1">
    <citation type="submission" date="2019-02" db="EMBL/GenBank/DDBJ databases">
        <title>Deep-cultivation of Planctomycetes and their phenomic and genomic characterization uncovers novel biology.</title>
        <authorList>
            <person name="Wiegand S."/>
            <person name="Jogler M."/>
            <person name="Boedeker C."/>
            <person name="Pinto D."/>
            <person name="Vollmers J."/>
            <person name="Rivas-Marin E."/>
            <person name="Kohn T."/>
            <person name="Peeters S.H."/>
            <person name="Heuer A."/>
            <person name="Rast P."/>
            <person name="Oberbeckmann S."/>
            <person name="Bunk B."/>
            <person name="Jeske O."/>
            <person name="Meyerdierks A."/>
            <person name="Storesund J.E."/>
            <person name="Kallscheuer N."/>
            <person name="Luecker S."/>
            <person name="Lage O.M."/>
            <person name="Pohl T."/>
            <person name="Merkel B.J."/>
            <person name="Hornburger P."/>
            <person name="Mueller R.-W."/>
            <person name="Bruemmer F."/>
            <person name="Labrenz M."/>
            <person name="Spormann A.M."/>
            <person name="Op den Camp H."/>
            <person name="Overmann J."/>
            <person name="Amann R."/>
            <person name="Jetten M.S.M."/>
            <person name="Mascher T."/>
            <person name="Medema M.H."/>
            <person name="Devos D.P."/>
            <person name="Kaster A.-K."/>
            <person name="Ovreas L."/>
            <person name="Rohde M."/>
            <person name="Galperin M.Y."/>
            <person name="Jogler C."/>
        </authorList>
    </citation>
    <scope>NUCLEOTIDE SEQUENCE [LARGE SCALE GENOMIC DNA]</scope>
    <source>
        <strain evidence="2 3">FF011L</strain>
    </source>
</reference>
<keyword evidence="1" id="KW-0812">Transmembrane</keyword>
<protein>
    <recommendedName>
        <fullName evidence="4">Thioredoxin domain-containing protein</fullName>
    </recommendedName>
</protein>
<dbReference type="InterPro" id="IPR036249">
    <property type="entry name" value="Thioredoxin-like_sf"/>
</dbReference>
<evidence type="ECO:0000313" key="3">
    <source>
        <dbReference type="Proteomes" id="UP000320672"/>
    </source>
</evidence>
<gene>
    <name evidence="2" type="ORF">FF011L_32860</name>
</gene>
<name>A0A517MI79_9BACT</name>
<evidence type="ECO:0000256" key="1">
    <source>
        <dbReference type="SAM" id="Phobius"/>
    </source>
</evidence>
<dbReference type="KEGG" id="rml:FF011L_32860"/>
<feature type="transmembrane region" description="Helical" evidence="1">
    <location>
        <begin position="7"/>
        <end position="30"/>
    </location>
</feature>
<organism evidence="2 3">
    <name type="scientific">Roseimaritima multifibrata</name>
    <dbReference type="NCBI Taxonomy" id="1930274"/>
    <lineage>
        <taxon>Bacteria</taxon>
        <taxon>Pseudomonadati</taxon>
        <taxon>Planctomycetota</taxon>
        <taxon>Planctomycetia</taxon>
        <taxon>Pirellulales</taxon>
        <taxon>Pirellulaceae</taxon>
        <taxon>Roseimaritima</taxon>
    </lineage>
</organism>
<keyword evidence="1" id="KW-0472">Membrane</keyword>
<proteinExistence type="predicted"/>
<dbReference type="Gene3D" id="3.40.30.10">
    <property type="entry name" value="Glutaredoxin"/>
    <property type="match status" value="1"/>
</dbReference>
<evidence type="ECO:0000313" key="2">
    <source>
        <dbReference type="EMBL" id="QDS94507.1"/>
    </source>
</evidence>
<dbReference type="EMBL" id="CP036262">
    <property type="protein sequence ID" value="QDS94507.1"/>
    <property type="molecule type" value="Genomic_DNA"/>
</dbReference>
<dbReference type="SUPFAM" id="SSF52833">
    <property type="entry name" value="Thioredoxin-like"/>
    <property type="match status" value="1"/>
</dbReference>
<sequence>MARPMNPILRLVIAVSIAIPITIAALLMLVESPMAIVDNVVSKLPVETVSWTGRQPAEPAVVGTWPPLKGERYPELLLNDQNGDAVRLSDFAGKVIFLELAAIPCKGCQAFAGGQQFGGFGGVPVQPDLQSIHHYAKRYAGVDLDADDVVFVQLLLYGSSMSSPTPEEVAGWADHFQMERTDNRIVLRGDPSMLGVETYEKIPGFHLIDEDFVLKFDSSGHHPEDDLYRDLLPALGRMTN</sequence>